<dbReference type="AlphaFoldDB" id="A0A939DR82"/>
<evidence type="ECO:0000256" key="1">
    <source>
        <dbReference type="SAM" id="Phobius"/>
    </source>
</evidence>
<feature type="transmembrane region" description="Helical" evidence="1">
    <location>
        <begin position="16"/>
        <end position="33"/>
    </location>
</feature>
<accession>A0A939DR82</accession>
<name>A0A939DR82_9ALTE</name>
<dbReference type="InterPro" id="IPR009883">
    <property type="entry name" value="YgfX"/>
</dbReference>
<comment type="caution">
    <text evidence="2">The sequence shown here is derived from an EMBL/GenBank/DDBJ whole genome shotgun (WGS) entry which is preliminary data.</text>
</comment>
<keyword evidence="1" id="KW-0812">Transmembrane</keyword>
<reference evidence="2" key="1">
    <citation type="submission" date="2021-03" db="EMBL/GenBank/DDBJ databases">
        <title>novel species isolated from a fishpond in China.</title>
        <authorList>
            <person name="Lu H."/>
            <person name="Cai Z."/>
        </authorList>
    </citation>
    <scope>NUCLEOTIDE SEQUENCE</scope>
    <source>
        <strain evidence="2">JCM 30855</strain>
    </source>
</reference>
<gene>
    <name evidence="2" type="ORF">J0A66_19845</name>
</gene>
<feature type="transmembrane region" description="Helical" evidence="1">
    <location>
        <begin position="39"/>
        <end position="60"/>
    </location>
</feature>
<organism evidence="2 3">
    <name type="scientific">Bowmanella dokdonensis</name>
    <dbReference type="NCBI Taxonomy" id="751969"/>
    <lineage>
        <taxon>Bacteria</taxon>
        <taxon>Pseudomonadati</taxon>
        <taxon>Pseudomonadota</taxon>
        <taxon>Gammaproteobacteria</taxon>
        <taxon>Alteromonadales</taxon>
        <taxon>Alteromonadaceae</taxon>
        <taxon>Bowmanella</taxon>
    </lineage>
</organism>
<keyword evidence="3" id="KW-1185">Reference proteome</keyword>
<dbReference type="Proteomes" id="UP000664654">
    <property type="component" value="Unassembled WGS sequence"/>
</dbReference>
<proteinExistence type="predicted"/>
<dbReference type="RefSeq" id="WP_206575602.1">
    <property type="nucleotide sequence ID" value="NZ_JAFKCV010000019.1"/>
</dbReference>
<evidence type="ECO:0000313" key="2">
    <source>
        <dbReference type="EMBL" id="MBN7827493.1"/>
    </source>
</evidence>
<protein>
    <submittedName>
        <fullName evidence="2">Uncharacterized protein</fullName>
    </submittedName>
</protein>
<dbReference type="EMBL" id="JAFKCV010000019">
    <property type="protein sequence ID" value="MBN7827493.1"/>
    <property type="molecule type" value="Genomic_DNA"/>
</dbReference>
<dbReference type="Pfam" id="PF07254">
    <property type="entry name" value="Cpta_toxin"/>
    <property type="match status" value="1"/>
</dbReference>
<keyword evidence="1" id="KW-0472">Membrane</keyword>
<keyword evidence="1" id="KW-1133">Transmembrane helix</keyword>
<evidence type="ECO:0000313" key="3">
    <source>
        <dbReference type="Proteomes" id="UP000664654"/>
    </source>
</evidence>
<sequence>MSKYRIETQPSKYRQRLIGGTFSLLLASLWLWQPQSLPGQVWIQIVLSMVLLWMAVRIAAKASPSRVFSISEEGQWQWLDAQEETMQVNPASRITSWMLWIRLESNVSNRRNWVWIYRDSVQYADFRRLCRILQRCLRPVVTREQHQ</sequence>